<gene>
    <name evidence="2" type="ORF">C8P69_10198</name>
</gene>
<dbReference type="AlphaFoldDB" id="A0A2T4ZHF9"/>
<keyword evidence="3" id="KW-1185">Reference proteome</keyword>
<evidence type="ECO:0000313" key="3">
    <source>
        <dbReference type="Proteomes" id="UP000241808"/>
    </source>
</evidence>
<feature type="signal peptide" evidence="1">
    <location>
        <begin position="1"/>
        <end position="18"/>
    </location>
</feature>
<evidence type="ECO:0000256" key="1">
    <source>
        <dbReference type="SAM" id="SignalP"/>
    </source>
</evidence>
<evidence type="ECO:0000313" key="2">
    <source>
        <dbReference type="EMBL" id="PTM61430.1"/>
    </source>
</evidence>
<dbReference type="EMBL" id="PZZL01000001">
    <property type="protein sequence ID" value="PTM61430.1"/>
    <property type="molecule type" value="Genomic_DNA"/>
</dbReference>
<reference evidence="2 3" key="1">
    <citation type="submission" date="2018-04" db="EMBL/GenBank/DDBJ databases">
        <title>Genomic Encyclopedia of Archaeal and Bacterial Type Strains, Phase II (KMG-II): from individual species to whole genera.</title>
        <authorList>
            <person name="Goeker M."/>
        </authorList>
    </citation>
    <scope>NUCLEOTIDE SEQUENCE [LARGE SCALE GENOMIC DNA]</scope>
    <source>
        <strain evidence="2 3">DSM 25521</strain>
    </source>
</reference>
<protein>
    <recommendedName>
        <fullName evidence="4">Secreted protein</fullName>
    </recommendedName>
</protein>
<dbReference type="RefSeq" id="WP_108173907.1">
    <property type="nucleotide sequence ID" value="NZ_PZZL01000001.1"/>
</dbReference>
<dbReference type="OrthoDB" id="8479639at2"/>
<comment type="caution">
    <text evidence="2">The sequence shown here is derived from an EMBL/GenBank/DDBJ whole genome shotgun (WGS) entry which is preliminary data.</text>
</comment>
<dbReference type="Proteomes" id="UP000241808">
    <property type="component" value="Unassembled WGS sequence"/>
</dbReference>
<sequence>MLPRLMLVMVTLATLSLAGQGPAASAPLDDRSAAAAVRRFNEMANAAAQAGSLPRIADPAVRQVLEAAWDRKLTDPRRRAGADDVLVLARFCEAGASVWQRYTDFVPRGRARADVKANIATFGDEIMPGLAFSARCTATLMEATVAYLARLPADQRTETRQDGLDRVRIGASQVARGLLTTMDESPIPPAHAAILATALTEVAPRLAAGLEPAQRRAVAARARQAAGVAHLATVRPALVAFAQRVDAP</sequence>
<name>A0A2T4ZHF9_9HYPH</name>
<accession>A0A2T4ZHF9</accession>
<evidence type="ECO:0008006" key="4">
    <source>
        <dbReference type="Google" id="ProtNLM"/>
    </source>
</evidence>
<feature type="chain" id="PRO_5015394609" description="Secreted protein" evidence="1">
    <location>
        <begin position="19"/>
        <end position="248"/>
    </location>
</feature>
<proteinExistence type="predicted"/>
<keyword evidence="1" id="KW-0732">Signal</keyword>
<organism evidence="2 3">
    <name type="scientific">Phreatobacter oligotrophus</name>
    <dbReference type="NCBI Taxonomy" id="1122261"/>
    <lineage>
        <taxon>Bacteria</taxon>
        <taxon>Pseudomonadati</taxon>
        <taxon>Pseudomonadota</taxon>
        <taxon>Alphaproteobacteria</taxon>
        <taxon>Hyphomicrobiales</taxon>
        <taxon>Phreatobacteraceae</taxon>
        <taxon>Phreatobacter</taxon>
    </lineage>
</organism>